<reference evidence="1" key="1">
    <citation type="submission" date="2014-11" db="EMBL/GenBank/DDBJ databases">
        <authorList>
            <person name="Amaro Gonzalez C."/>
        </authorList>
    </citation>
    <scope>NUCLEOTIDE SEQUENCE</scope>
</reference>
<protein>
    <submittedName>
        <fullName evidence="1">Uncharacterized protein</fullName>
    </submittedName>
</protein>
<dbReference type="EMBL" id="GBXM01108672">
    <property type="protein sequence ID" value="JAG99904.1"/>
    <property type="molecule type" value="Transcribed_RNA"/>
</dbReference>
<proteinExistence type="predicted"/>
<name>A0A0E9P792_ANGAN</name>
<organism evidence="1">
    <name type="scientific">Anguilla anguilla</name>
    <name type="common">European freshwater eel</name>
    <name type="synonym">Muraena anguilla</name>
    <dbReference type="NCBI Taxonomy" id="7936"/>
    <lineage>
        <taxon>Eukaryota</taxon>
        <taxon>Metazoa</taxon>
        <taxon>Chordata</taxon>
        <taxon>Craniata</taxon>
        <taxon>Vertebrata</taxon>
        <taxon>Euteleostomi</taxon>
        <taxon>Actinopterygii</taxon>
        <taxon>Neopterygii</taxon>
        <taxon>Teleostei</taxon>
        <taxon>Anguilliformes</taxon>
        <taxon>Anguillidae</taxon>
        <taxon>Anguilla</taxon>
    </lineage>
</organism>
<evidence type="ECO:0000313" key="1">
    <source>
        <dbReference type="EMBL" id="JAG99904.1"/>
    </source>
</evidence>
<dbReference type="AlphaFoldDB" id="A0A0E9P792"/>
<accession>A0A0E9P792</accession>
<sequence length="39" mass="4468">MFHMNIGKVLQLHQTILETGTPVGNIITSYEEIYKSTFL</sequence>
<reference evidence="1" key="2">
    <citation type="journal article" date="2015" name="Fish Shellfish Immunol.">
        <title>Early steps in the European eel (Anguilla anguilla)-Vibrio vulnificus interaction in the gills: Role of the RtxA13 toxin.</title>
        <authorList>
            <person name="Callol A."/>
            <person name="Pajuelo D."/>
            <person name="Ebbesson L."/>
            <person name="Teles M."/>
            <person name="MacKenzie S."/>
            <person name="Amaro C."/>
        </authorList>
    </citation>
    <scope>NUCLEOTIDE SEQUENCE</scope>
</reference>